<feature type="domain" description="Tryptophan synthase beta chain-like PALP" evidence="9">
    <location>
        <begin position="97"/>
        <end position="391"/>
    </location>
</feature>
<dbReference type="GO" id="GO:0019343">
    <property type="term" value="P:cysteine biosynthetic process via cystathionine"/>
    <property type="evidence" value="ECO:0007669"/>
    <property type="project" value="InterPro"/>
</dbReference>
<dbReference type="SUPFAM" id="SSF53686">
    <property type="entry name" value="Tryptophan synthase beta subunit-like PLP-dependent enzymes"/>
    <property type="match status" value="1"/>
</dbReference>
<comment type="pathway">
    <text evidence="2">Amino-acid biosynthesis; L-cysteine biosynthesis; L-cysteine from L-homocysteine and L-serine: step 1/2.</text>
</comment>
<name>A0A8U7MST0_CORMO</name>
<dbReference type="Gene3D" id="3.40.50.1100">
    <property type="match status" value="2"/>
</dbReference>
<keyword evidence="11" id="KW-1185">Reference proteome</keyword>
<dbReference type="InterPro" id="IPR001926">
    <property type="entry name" value="TrpB-like_PALP"/>
</dbReference>
<comment type="catalytic activity">
    <reaction evidence="8">
        <text>L-homocysteine + L-serine = L,L-cystathionine + H2O</text>
        <dbReference type="Rhea" id="RHEA:10112"/>
        <dbReference type="ChEBI" id="CHEBI:15377"/>
        <dbReference type="ChEBI" id="CHEBI:33384"/>
        <dbReference type="ChEBI" id="CHEBI:58161"/>
        <dbReference type="ChEBI" id="CHEBI:58199"/>
        <dbReference type="EC" id="4.2.1.22"/>
    </reaction>
</comment>
<comment type="cofactor">
    <cofactor evidence="1">
        <name>pyridoxal 5'-phosphate</name>
        <dbReference type="ChEBI" id="CHEBI:597326"/>
    </cofactor>
</comment>
<reference evidence="11" key="1">
    <citation type="submission" date="2019-10" db="EMBL/GenBank/DDBJ databases">
        <title>Corvus moneduloides (New Caledonian crow) genome, bCorMon1, primary haplotype.</title>
        <authorList>
            <person name="Rutz C."/>
            <person name="Fungtammasan C."/>
            <person name="Mountcastle J."/>
            <person name="Formenti G."/>
            <person name="Chow W."/>
            <person name="Howe K."/>
            <person name="Steele M.P."/>
            <person name="Fernandes J."/>
            <person name="Gilbert M.T.P."/>
            <person name="Fedrigo O."/>
            <person name="Jarvis E.D."/>
            <person name="Gemmell N."/>
        </authorList>
    </citation>
    <scope>NUCLEOTIDE SEQUENCE [LARGE SCALE GENOMIC DNA]</scope>
</reference>
<organism evidence="10 11">
    <name type="scientific">Corvus moneduloides</name>
    <name type="common">New Caledonian crow</name>
    <dbReference type="NCBI Taxonomy" id="1196302"/>
    <lineage>
        <taxon>Eukaryota</taxon>
        <taxon>Metazoa</taxon>
        <taxon>Chordata</taxon>
        <taxon>Craniata</taxon>
        <taxon>Vertebrata</taxon>
        <taxon>Euteleostomi</taxon>
        <taxon>Archelosauria</taxon>
        <taxon>Archosauria</taxon>
        <taxon>Dinosauria</taxon>
        <taxon>Saurischia</taxon>
        <taxon>Theropoda</taxon>
        <taxon>Coelurosauria</taxon>
        <taxon>Aves</taxon>
        <taxon>Neognathae</taxon>
        <taxon>Neoaves</taxon>
        <taxon>Telluraves</taxon>
        <taxon>Australaves</taxon>
        <taxon>Passeriformes</taxon>
        <taxon>Corvoidea</taxon>
        <taxon>Corvidae</taxon>
        <taxon>Corvus</taxon>
    </lineage>
</organism>
<dbReference type="GO" id="GO:0005737">
    <property type="term" value="C:cytoplasm"/>
    <property type="evidence" value="ECO:0007669"/>
    <property type="project" value="InterPro"/>
</dbReference>
<keyword evidence="5" id="KW-0663">Pyridoxal phosphate</keyword>
<evidence type="ECO:0000313" key="10">
    <source>
        <dbReference type="Ensembl" id="ENSCMUP00000032237.1"/>
    </source>
</evidence>
<dbReference type="InterPro" id="IPR050214">
    <property type="entry name" value="Cys_Synth/Cystath_Beta-Synth"/>
</dbReference>
<evidence type="ECO:0000313" key="11">
    <source>
        <dbReference type="Proteomes" id="UP000694553"/>
    </source>
</evidence>
<dbReference type="GO" id="GO:0004122">
    <property type="term" value="F:cystathionine beta-synthase activity"/>
    <property type="evidence" value="ECO:0007669"/>
    <property type="project" value="UniProtKB-EC"/>
</dbReference>
<dbReference type="NCBIfam" id="TIGR01137">
    <property type="entry name" value="cysta_beta"/>
    <property type="match status" value="1"/>
</dbReference>
<evidence type="ECO:0000256" key="7">
    <source>
        <dbReference type="ARBA" id="ARBA00026192"/>
    </source>
</evidence>
<dbReference type="InterPro" id="IPR001216">
    <property type="entry name" value="P-phosphate_BS"/>
</dbReference>
<sequence length="566" mass="60608">MEKFVSERPVPLSKNEILTLPSQKKPDMNSCPHAPAKYFVSGGVDSENCKANEKERQWIRPDTPSKCTWKLGKPLSASPHHHATLPEPPKILPNILNKVGNTPLVRINKIGKHFGLKCELLAKCEYFNAGGSVKDRISLRMVEDAEKAGILKPGDTIIEPTSGNTGIGLALAAAVKGYRCIIVMPEKMSMEKVDVLRALGAEIVRTPTTARFDSPESHVGVAWRLKNEIPNAHILDQYRNASNPLTHYDTTAEEILQQCDGKVDMVVATAGTGGTITGISRKLKEKCPGCKIIGVDPEGSILAEPEELNKTDKTMYEVEGIGYDFVPTVLDRSTVDQWYKSNDEESFALARMLIREEGLLCGGSSGSAMSVAVRAAKELKEGQRCVVILPDSIRNYIIMALTSALRLSLACLLLCSAAPKPTCDPSACAPCPEEDPEGTATPTAAGCCPPCPPPCACPPYLESDCEMQGFASGRVPAGRSFYIDFARKLCTCHPAGDITCAPLCPPLSPACRAVGSPVADGCPRCVCYDQEEVAVPAGTVTARGSQICTCPVHGGQLRCGAPGSEE</sequence>
<dbReference type="PANTHER" id="PTHR10314">
    <property type="entry name" value="CYSTATHIONINE BETA-SYNTHASE"/>
    <property type="match status" value="1"/>
</dbReference>
<evidence type="ECO:0000256" key="3">
    <source>
        <dbReference type="ARBA" id="ARBA00007103"/>
    </source>
</evidence>
<evidence type="ECO:0000256" key="8">
    <source>
        <dbReference type="ARBA" id="ARBA00047490"/>
    </source>
</evidence>
<dbReference type="GO" id="GO:0006535">
    <property type="term" value="P:cysteine biosynthetic process from serine"/>
    <property type="evidence" value="ECO:0007669"/>
    <property type="project" value="InterPro"/>
</dbReference>
<accession>A0A8U7MST0</accession>
<dbReference type="InterPro" id="IPR005857">
    <property type="entry name" value="Cysta_beta_synth"/>
</dbReference>
<protein>
    <recommendedName>
        <fullName evidence="7">Cystathionine beta-synthase</fullName>
        <ecNumber evidence="4">4.2.1.22</ecNumber>
    </recommendedName>
</protein>
<dbReference type="CDD" id="cd01561">
    <property type="entry name" value="CBS_like"/>
    <property type="match status" value="1"/>
</dbReference>
<dbReference type="Pfam" id="PF00291">
    <property type="entry name" value="PALP"/>
    <property type="match status" value="1"/>
</dbReference>
<dbReference type="Ensembl" id="ENSCMUT00000037397.1">
    <property type="protein sequence ID" value="ENSCMUP00000032237.1"/>
    <property type="gene ID" value="ENSCMUG00000010336.2"/>
</dbReference>
<evidence type="ECO:0000256" key="2">
    <source>
        <dbReference type="ARBA" id="ARBA00005003"/>
    </source>
</evidence>
<reference evidence="10" key="3">
    <citation type="submission" date="2025-09" db="UniProtKB">
        <authorList>
            <consortium name="Ensembl"/>
        </authorList>
    </citation>
    <scope>IDENTIFICATION</scope>
</reference>
<evidence type="ECO:0000256" key="6">
    <source>
        <dbReference type="ARBA" id="ARBA00023122"/>
    </source>
</evidence>
<evidence type="ECO:0000256" key="1">
    <source>
        <dbReference type="ARBA" id="ARBA00001933"/>
    </source>
</evidence>
<gene>
    <name evidence="10" type="primary">LOC116440352</name>
</gene>
<proteinExistence type="inferred from homology"/>
<evidence type="ECO:0000256" key="5">
    <source>
        <dbReference type="ARBA" id="ARBA00022898"/>
    </source>
</evidence>
<dbReference type="EC" id="4.2.1.22" evidence="4"/>
<dbReference type="AlphaFoldDB" id="A0A8U7MST0"/>
<reference evidence="10" key="2">
    <citation type="submission" date="2025-08" db="UniProtKB">
        <authorList>
            <consortium name="Ensembl"/>
        </authorList>
    </citation>
    <scope>IDENTIFICATION</scope>
</reference>
<keyword evidence="6" id="KW-0129">CBS domain</keyword>
<dbReference type="Proteomes" id="UP000694553">
    <property type="component" value="Unassembled WGS sequence"/>
</dbReference>
<dbReference type="FunFam" id="3.40.50.1100:FF:000003">
    <property type="entry name" value="Cystathionine beta-synthase"/>
    <property type="match status" value="1"/>
</dbReference>
<dbReference type="PROSITE" id="PS00901">
    <property type="entry name" value="CYS_SYNTHASE"/>
    <property type="match status" value="1"/>
</dbReference>
<dbReference type="FunFam" id="3.40.50.1100:FF:000118">
    <property type="entry name" value="Related to CYS4-cystathionine beta-synthase"/>
    <property type="match status" value="1"/>
</dbReference>
<evidence type="ECO:0000256" key="4">
    <source>
        <dbReference type="ARBA" id="ARBA00012041"/>
    </source>
</evidence>
<dbReference type="InterPro" id="IPR036052">
    <property type="entry name" value="TrpB-like_PALP_sf"/>
</dbReference>
<evidence type="ECO:0000259" key="9">
    <source>
        <dbReference type="Pfam" id="PF00291"/>
    </source>
</evidence>
<comment type="similarity">
    <text evidence="3">Belongs to the cysteine synthase/cystathionine beta-synthase family.</text>
</comment>